<evidence type="ECO:0000256" key="1">
    <source>
        <dbReference type="SAM" id="MobiDB-lite"/>
    </source>
</evidence>
<reference evidence="2" key="1">
    <citation type="submission" date="2022-07" db="EMBL/GenBank/DDBJ databases">
        <title>Phylogenomic reconstructions and comparative analyses of Kickxellomycotina fungi.</title>
        <authorList>
            <person name="Reynolds N.K."/>
            <person name="Stajich J.E."/>
            <person name="Barry K."/>
            <person name="Grigoriev I.V."/>
            <person name="Crous P."/>
            <person name="Smith M.E."/>
        </authorList>
    </citation>
    <scope>NUCLEOTIDE SEQUENCE</scope>
    <source>
        <strain evidence="2">BCRC 34381</strain>
    </source>
</reference>
<evidence type="ECO:0000313" key="3">
    <source>
        <dbReference type="Proteomes" id="UP001143981"/>
    </source>
</evidence>
<protein>
    <submittedName>
        <fullName evidence="2">Uncharacterized protein</fullName>
    </submittedName>
</protein>
<feature type="compositionally biased region" description="Acidic residues" evidence="1">
    <location>
        <begin position="188"/>
        <end position="198"/>
    </location>
</feature>
<sequence length="513" mass="56357">MSGNRRDRTQRRRHPHPPTPQPEEPLLGELQRAAAYSARLSGQQPPDENLMQASADLEALWQRVVNTARIVSTRLPPTDAELQRLPPPHAGDLGRRGSGVVPDGAREADSSDAVESARVRQVDGWTFVDRRPGDGQAAAEARAREARHAGGPPVLRPPARLPIHMDDLEPPTLRSSVVVFGQDGSGDSFDDDDNDDVTSDASDSMRGGAGAPLLNPAADNLGWLARTFNSNVLGQLVAQRELLTTQRRQATARNHRRAGLNTSSPRGKHGNVGASVIVRQPWNRERLWRPYVYQPSAARGGPAGSPDLHGLLVDDAGRSQKCAVYSGIDVLPLDCTNADDQGRTSLSNMLRPNSSLFATSRSRNVHLELSLVAGSGTAAAGAHHRVVERIYVMSSMAEPPCTELMVFASSRRCNFSELRKYDDFTFAQYEQLAETIERQGPRTALDDPLPIAYFWLTFEDEYEQLQILPQGVSCRYLYLKLLRGASESLHMSLRLIRVFGWDGPRSFAEAVLC</sequence>
<proteinExistence type="predicted"/>
<dbReference type="OrthoDB" id="5566184at2759"/>
<accession>A0A9W7YAT1</accession>
<organism evidence="2 3">
    <name type="scientific">Coemansia biformis</name>
    <dbReference type="NCBI Taxonomy" id="1286918"/>
    <lineage>
        <taxon>Eukaryota</taxon>
        <taxon>Fungi</taxon>
        <taxon>Fungi incertae sedis</taxon>
        <taxon>Zoopagomycota</taxon>
        <taxon>Kickxellomycotina</taxon>
        <taxon>Kickxellomycetes</taxon>
        <taxon>Kickxellales</taxon>
        <taxon>Kickxellaceae</taxon>
        <taxon>Coemansia</taxon>
    </lineage>
</organism>
<dbReference type="Proteomes" id="UP001143981">
    <property type="component" value="Unassembled WGS sequence"/>
</dbReference>
<feature type="region of interest" description="Disordered" evidence="1">
    <location>
        <begin position="77"/>
        <end position="159"/>
    </location>
</feature>
<keyword evidence="3" id="KW-1185">Reference proteome</keyword>
<feature type="compositionally biased region" description="Basic and acidic residues" evidence="1">
    <location>
        <begin position="104"/>
        <end position="121"/>
    </location>
</feature>
<feature type="region of interest" description="Disordered" evidence="1">
    <location>
        <begin position="247"/>
        <end position="272"/>
    </location>
</feature>
<evidence type="ECO:0000313" key="2">
    <source>
        <dbReference type="EMBL" id="KAJ1734575.1"/>
    </source>
</evidence>
<name>A0A9W7YAT1_9FUNG</name>
<feature type="region of interest" description="Disordered" evidence="1">
    <location>
        <begin position="179"/>
        <end position="211"/>
    </location>
</feature>
<feature type="region of interest" description="Disordered" evidence="1">
    <location>
        <begin position="1"/>
        <end position="28"/>
    </location>
</feature>
<dbReference type="EMBL" id="JANBOI010000067">
    <property type="protein sequence ID" value="KAJ1734575.1"/>
    <property type="molecule type" value="Genomic_DNA"/>
</dbReference>
<gene>
    <name evidence="2" type="ORF">LPJ61_000996</name>
</gene>
<comment type="caution">
    <text evidence="2">The sequence shown here is derived from an EMBL/GenBank/DDBJ whole genome shotgun (WGS) entry which is preliminary data.</text>
</comment>
<dbReference type="AlphaFoldDB" id="A0A9W7YAT1"/>